<dbReference type="EC" id="3.1.3.12" evidence="6"/>
<dbReference type="PANTHER" id="PTHR43768">
    <property type="entry name" value="TREHALOSE 6-PHOSPHATE PHOSPHATASE"/>
    <property type="match status" value="1"/>
</dbReference>
<evidence type="ECO:0000256" key="1">
    <source>
        <dbReference type="ARBA" id="ARBA00000500"/>
    </source>
</evidence>
<dbReference type="PANTHER" id="PTHR43768:SF3">
    <property type="entry name" value="TREHALOSE 6-PHOSPHATE PHOSPHATASE"/>
    <property type="match status" value="1"/>
</dbReference>
<keyword evidence="4 6" id="KW-0378">Hydrolase</keyword>
<dbReference type="InterPro" id="IPR023214">
    <property type="entry name" value="HAD_sf"/>
</dbReference>
<gene>
    <name evidence="7" type="primary">otsB</name>
    <name evidence="7" type="ORF">HMPREF0063_11714</name>
</gene>
<proteinExistence type="inferred from homology"/>
<evidence type="ECO:0000256" key="4">
    <source>
        <dbReference type="ARBA" id="ARBA00022801"/>
    </source>
</evidence>
<dbReference type="HOGENOM" id="CLU_037265_0_1_11"/>
<dbReference type="InterPro" id="IPR044651">
    <property type="entry name" value="OTSB-like"/>
</dbReference>
<evidence type="ECO:0000256" key="3">
    <source>
        <dbReference type="ARBA" id="ARBA00008770"/>
    </source>
</evidence>
<comment type="function">
    <text evidence="5 6">Removes the phosphate from trehalose 6-phosphate to produce free trehalose.</text>
</comment>
<dbReference type="Gene3D" id="3.40.50.1000">
    <property type="entry name" value="HAD superfamily/HAD-like"/>
    <property type="match status" value="1"/>
</dbReference>
<evidence type="ECO:0000313" key="7">
    <source>
        <dbReference type="EMBL" id="EFQ82505.1"/>
    </source>
</evidence>
<dbReference type="InterPro" id="IPR003337">
    <property type="entry name" value="Trehalose_PPase"/>
</dbReference>
<dbReference type="GO" id="GO:0005992">
    <property type="term" value="P:trehalose biosynthetic process"/>
    <property type="evidence" value="ECO:0007669"/>
    <property type="project" value="UniProtKB-UniPathway"/>
</dbReference>
<keyword evidence="6" id="KW-0460">Magnesium</keyword>
<protein>
    <recommendedName>
        <fullName evidence="6">Trehalose 6-phosphate phosphatase</fullName>
        <ecNumber evidence="6">3.1.3.12</ecNumber>
    </recommendedName>
</protein>
<dbReference type="InterPro" id="IPR036412">
    <property type="entry name" value="HAD-like_sf"/>
</dbReference>
<dbReference type="UniPathway" id="UPA00299"/>
<dbReference type="GO" id="GO:0046872">
    <property type="term" value="F:metal ion binding"/>
    <property type="evidence" value="ECO:0007669"/>
    <property type="project" value="UniProtKB-KW"/>
</dbReference>
<name>E2SDC8_9ACTN</name>
<dbReference type="Proteomes" id="UP000003111">
    <property type="component" value="Unassembled WGS sequence"/>
</dbReference>
<sequence length="265" mass="27228">MTSRATLRDAVVADPGGTLLALDFDGTLAPIVDDPAQAHVHPAAAEALSRLGGRLGTVAVITGRPVLQALELGGFRGRAGLEDLVICGQYGAERWDAATGAVSSPTRPDAVAALAEALPDWLARHGAPGARIEDKHLAVAVHTRGLGDGVLESIGRPLADLARAHGLTVEPGRQVVELRASGVTKGDALRTLVGERSPRVVVYAGDDLGDVPAFDAVDDLRRGGTTGFTVCSASTEQTALVPRADLVLDGPDAVAAWLVELADAL</sequence>
<dbReference type="OrthoDB" id="9816160at2"/>
<dbReference type="InterPro" id="IPR006379">
    <property type="entry name" value="HAD-SF_hydro_IIB"/>
</dbReference>
<dbReference type="GO" id="GO:0004805">
    <property type="term" value="F:trehalose-phosphatase activity"/>
    <property type="evidence" value="ECO:0007669"/>
    <property type="project" value="UniProtKB-EC"/>
</dbReference>
<evidence type="ECO:0000256" key="6">
    <source>
        <dbReference type="RuleBase" id="RU361117"/>
    </source>
</evidence>
<evidence type="ECO:0000256" key="2">
    <source>
        <dbReference type="ARBA" id="ARBA00005199"/>
    </source>
</evidence>
<accession>E2SDC8</accession>
<dbReference type="Gene3D" id="3.30.70.1020">
    <property type="entry name" value="Trehalose-6-phosphate phosphatase related protein, domain 2"/>
    <property type="match status" value="1"/>
</dbReference>
<dbReference type="RefSeq" id="WP_007076806.1">
    <property type="nucleotide sequence ID" value="NZ_CM001024.1"/>
</dbReference>
<comment type="caution">
    <text evidence="7">The sequence shown here is derived from an EMBL/GenBank/DDBJ whole genome shotgun (WGS) entry which is preliminary data.</text>
</comment>
<organism evidence="7 8">
    <name type="scientific">Aeromicrobium marinum DSM 15272</name>
    <dbReference type="NCBI Taxonomy" id="585531"/>
    <lineage>
        <taxon>Bacteria</taxon>
        <taxon>Bacillati</taxon>
        <taxon>Actinomycetota</taxon>
        <taxon>Actinomycetes</taxon>
        <taxon>Propionibacteriales</taxon>
        <taxon>Nocardioidaceae</taxon>
        <taxon>Aeromicrobium</taxon>
    </lineage>
</organism>
<comment type="pathway">
    <text evidence="2 6">Glycan biosynthesis; trehalose biosynthesis.</text>
</comment>
<dbReference type="eggNOG" id="COG1877">
    <property type="taxonomic scope" value="Bacteria"/>
</dbReference>
<reference evidence="7" key="1">
    <citation type="submission" date="2010-08" db="EMBL/GenBank/DDBJ databases">
        <authorList>
            <person name="Muzny D."/>
            <person name="Qin X."/>
            <person name="Buhay C."/>
            <person name="Dugan-Rocha S."/>
            <person name="Ding Y."/>
            <person name="Chen G."/>
            <person name="Hawes A."/>
            <person name="Holder M."/>
            <person name="Jhangiani S."/>
            <person name="Johnson A."/>
            <person name="Khan Z."/>
            <person name="Li Z."/>
            <person name="Liu W."/>
            <person name="Liu X."/>
            <person name="Perez L."/>
            <person name="Shen H."/>
            <person name="Wang Q."/>
            <person name="Watt J."/>
            <person name="Xi L."/>
            <person name="Xin Y."/>
            <person name="Zhou J."/>
            <person name="Deng J."/>
            <person name="Jiang H."/>
            <person name="Liu Y."/>
            <person name="Qu J."/>
            <person name="Song X.-Z."/>
            <person name="Zhang L."/>
            <person name="Villasana D."/>
            <person name="Johnson A."/>
            <person name="Liu J."/>
            <person name="Liyanage D."/>
            <person name="Lorensuhewa L."/>
            <person name="Robinson T."/>
            <person name="Song A."/>
            <person name="Song B.-B."/>
            <person name="Dinh H."/>
            <person name="Thornton R."/>
            <person name="Coyle M."/>
            <person name="Francisco L."/>
            <person name="Jackson L."/>
            <person name="Javaid M."/>
            <person name="Korchina V."/>
            <person name="Kovar C."/>
            <person name="Mata R."/>
            <person name="Mathew T."/>
            <person name="Ngo R."/>
            <person name="Nguyen L."/>
            <person name="Nguyen N."/>
            <person name="Okwuonu G."/>
            <person name="Ongeri F."/>
            <person name="Pham C."/>
            <person name="Simmons D."/>
            <person name="Wilczek-Boney K."/>
            <person name="Hale W."/>
            <person name="Jakkamsetti A."/>
            <person name="Pham P."/>
            <person name="Ruth R."/>
            <person name="San Lucas F."/>
            <person name="Warren J."/>
            <person name="Zhang J."/>
            <person name="Zhao Z."/>
            <person name="Zhou C."/>
            <person name="Zhu D."/>
            <person name="Lee S."/>
            <person name="Bess C."/>
            <person name="Blankenburg K."/>
            <person name="Forbes L."/>
            <person name="Fu Q."/>
            <person name="Gubbala S."/>
            <person name="Hirani K."/>
            <person name="Jayaseelan J.C."/>
            <person name="Lara F."/>
            <person name="Munidasa M."/>
            <person name="Palculict T."/>
            <person name="Patil S."/>
            <person name="Pu L.-L."/>
            <person name="Saada N."/>
            <person name="Tang L."/>
            <person name="Weissenberger G."/>
            <person name="Zhu Y."/>
            <person name="Hemphill L."/>
            <person name="Shang Y."/>
            <person name="Youmans B."/>
            <person name="Ayvaz T."/>
            <person name="Ross M."/>
            <person name="Santibanez J."/>
            <person name="Aqrawi P."/>
            <person name="Gross S."/>
            <person name="Joshi V."/>
            <person name="Fowler G."/>
            <person name="Nazareth L."/>
            <person name="Reid J."/>
            <person name="Worley K."/>
            <person name="Petrosino J."/>
            <person name="Highlander S."/>
            <person name="Gibbs R."/>
        </authorList>
    </citation>
    <scope>NUCLEOTIDE SEQUENCE [LARGE SCALE GENOMIC DNA]</scope>
    <source>
        <strain evidence="7">DSM 15272</strain>
    </source>
</reference>
<keyword evidence="8" id="KW-1185">Reference proteome</keyword>
<comment type="cofactor">
    <cofactor evidence="6">
        <name>Mg(2+)</name>
        <dbReference type="ChEBI" id="CHEBI:18420"/>
    </cofactor>
</comment>
<dbReference type="STRING" id="585531.HMPREF0063_11714"/>
<comment type="catalytic activity">
    <reaction evidence="1 6">
        <text>alpha,alpha-trehalose 6-phosphate + H2O = alpha,alpha-trehalose + phosphate</text>
        <dbReference type="Rhea" id="RHEA:23420"/>
        <dbReference type="ChEBI" id="CHEBI:15377"/>
        <dbReference type="ChEBI" id="CHEBI:16551"/>
        <dbReference type="ChEBI" id="CHEBI:43474"/>
        <dbReference type="ChEBI" id="CHEBI:58429"/>
        <dbReference type="EC" id="3.1.3.12"/>
    </reaction>
</comment>
<dbReference type="NCBIfam" id="TIGR01484">
    <property type="entry name" value="HAD-SF-IIB"/>
    <property type="match status" value="1"/>
</dbReference>
<dbReference type="AlphaFoldDB" id="E2SDC8"/>
<dbReference type="SUPFAM" id="SSF56784">
    <property type="entry name" value="HAD-like"/>
    <property type="match status" value="1"/>
</dbReference>
<comment type="similarity">
    <text evidence="3 6">Belongs to the trehalose phosphatase family.</text>
</comment>
<keyword evidence="6" id="KW-0479">Metal-binding</keyword>
<evidence type="ECO:0000313" key="8">
    <source>
        <dbReference type="Proteomes" id="UP000003111"/>
    </source>
</evidence>
<evidence type="ECO:0000256" key="5">
    <source>
        <dbReference type="ARBA" id="ARBA00024179"/>
    </source>
</evidence>
<dbReference type="EMBL" id="ACLF03000006">
    <property type="protein sequence ID" value="EFQ82505.1"/>
    <property type="molecule type" value="Genomic_DNA"/>
</dbReference>
<dbReference type="Pfam" id="PF02358">
    <property type="entry name" value="Trehalose_PPase"/>
    <property type="match status" value="1"/>
</dbReference>
<dbReference type="NCBIfam" id="TIGR00685">
    <property type="entry name" value="T6PP"/>
    <property type="match status" value="1"/>
</dbReference>